<accession>A0ABQ0ICE9</accession>
<proteinExistence type="predicted"/>
<reference evidence="1 2" key="1">
    <citation type="journal article" date="2014" name="Environ. Microbiol.">
        <title>Comparative genomics of the marine bacterial genus Glaciecola reveals the high degree of genomic diversity and genomic characteristic for cold adaptation.</title>
        <authorList>
            <person name="Qin Q.L."/>
            <person name="Xie B.B."/>
            <person name="Yu Y."/>
            <person name="Shu Y.L."/>
            <person name="Rong J.C."/>
            <person name="Zhang Y.J."/>
            <person name="Zhao D.L."/>
            <person name="Chen X.L."/>
            <person name="Zhang X.Y."/>
            <person name="Chen B."/>
            <person name="Zhou B.C."/>
            <person name="Zhang Y.Z."/>
        </authorList>
    </citation>
    <scope>NUCLEOTIDE SEQUENCE [LARGE SCALE GENOMIC DNA]</scope>
    <source>
        <strain evidence="1 2">NO2</strain>
    </source>
</reference>
<comment type="caution">
    <text evidence="1">The sequence shown here is derived from an EMBL/GenBank/DDBJ whole genome shotgun (WGS) entry which is preliminary data.</text>
</comment>
<organism evidence="1 2">
    <name type="scientific">Paraglaciecola agarilytica NO2</name>
    <dbReference type="NCBI Taxonomy" id="1125747"/>
    <lineage>
        <taxon>Bacteria</taxon>
        <taxon>Pseudomonadati</taxon>
        <taxon>Pseudomonadota</taxon>
        <taxon>Gammaproteobacteria</taxon>
        <taxon>Alteromonadales</taxon>
        <taxon>Alteromonadaceae</taxon>
        <taxon>Paraglaciecola</taxon>
    </lineage>
</organism>
<dbReference type="EMBL" id="BAEK01000074">
    <property type="protein sequence ID" value="GAC06958.1"/>
    <property type="molecule type" value="Genomic_DNA"/>
</dbReference>
<evidence type="ECO:0000313" key="2">
    <source>
        <dbReference type="Proteomes" id="UP000008372"/>
    </source>
</evidence>
<name>A0ABQ0ICE9_9ALTE</name>
<keyword evidence="2" id="KW-1185">Reference proteome</keyword>
<gene>
    <name evidence="1" type="ORF">GAGA_4126</name>
</gene>
<evidence type="ECO:0000313" key="1">
    <source>
        <dbReference type="EMBL" id="GAC06958.1"/>
    </source>
</evidence>
<sequence>MTLSSRKYYQFILELKNRKSSPKAGFFKPNTLSILVQTLIL</sequence>
<protein>
    <submittedName>
        <fullName evidence="1">Uncharacterized protein</fullName>
    </submittedName>
</protein>
<dbReference type="Proteomes" id="UP000008372">
    <property type="component" value="Unassembled WGS sequence"/>
</dbReference>